<name>A0A252F254_9FIRM</name>
<evidence type="ECO:0000313" key="1">
    <source>
        <dbReference type="EMBL" id="OUM19878.1"/>
    </source>
</evidence>
<dbReference type="RefSeq" id="WP_087020986.1">
    <property type="nucleotide sequence ID" value="NZ_NHOC01000009.1"/>
</dbReference>
<reference evidence="1 2" key="1">
    <citation type="submission" date="2017-05" db="EMBL/GenBank/DDBJ databases">
        <title>Butyricicoccus porcorum sp. nov. a butyrate-producing bacterium from the swine intestinal tract.</title>
        <authorList>
            <person name="Trachsel J."/>
            <person name="Humphrey S."/>
            <person name="Allen H.K."/>
        </authorList>
    </citation>
    <scope>NUCLEOTIDE SEQUENCE [LARGE SCALE GENOMIC DNA]</scope>
    <source>
        <strain evidence="1">BB10</strain>
    </source>
</reference>
<dbReference type="Proteomes" id="UP000194903">
    <property type="component" value="Unassembled WGS sequence"/>
</dbReference>
<evidence type="ECO:0000313" key="2">
    <source>
        <dbReference type="Proteomes" id="UP000194903"/>
    </source>
</evidence>
<dbReference type="EMBL" id="NHOC01000009">
    <property type="protein sequence ID" value="OUM19878.1"/>
    <property type="molecule type" value="Genomic_DNA"/>
</dbReference>
<sequence>MDDRIHFRRNPDYIYREVAGEAVLVPTGKEAETFFGIASLNATGAFLWKALEKERSFRELQEMFAREYELEEAQSFQDVTEFLETALSRNLVLRC</sequence>
<evidence type="ECO:0008006" key="3">
    <source>
        <dbReference type="Google" id="ProtNLM"/>
    </source>
</evidence>
<protein>
    <recommendedName>
        <fullName evidence="3">PqqD family protein</fullName>
    </recommendedName>
</protein>
<dbReference type="OrthoDB" id="9795908at2"/>
<organism evidence="1 2">
    <name type="scientific">Butyricicoccus porcorum</name>
    <dbReference type="NCBI Taxonomy" id="1945634"/>
    <lineage>
        <taxon>Bacteria</taxon>
        <taxon>Bacillati</taxon>
        <taxon>Bacillota</taxon>
        <taxon>Clostridia</taxon>
        <taxon>Eubacteriales</taxon>
        <taxon>Butyricicoccaceae</taxon>
        <taxon>Butyricicoccus</taxon>
    </lineage>
</organism>
<comment type="caution">
    <text evidence="1">The sequence shown here is derived from an EMBL/GenBank/DDBJ whole genome shotgun (WGS) entry which is preliminary data.</text>
</comment>
<proteinExistence type="predicted"/>
<dbReference type="AlphaFoldDB" id="A0A252F254"/>
<dbReference type="InterPro" id="IPR041881">
    <property type="entry name" value="PqqD_sf"/>
</dbReference>
<accession>A0A252F254</accession>
<dbReference type="Gene3D" id="1.10.10.1150">
    <property type="entry name" value="Coenzyme PQQ synthesis protein D (PqqD)"/>
    <property type="match status" value="1"/>
</dbReference>
<gene>
    <name evidence="1" type="ORF">CBW42_10365</name>
</gene>
<dbReference type="Pfam" id="PF05402">
    <property type="entry name" value="PqqD"/>
    <property type="match status" value="1"/>
</dbReference>
<keyword evidence="2" id="KW-1185">Reference proteome</keyword>
<dbReference type="InterPro" id="IPR008792">
    <property type="entry name" value="PQQD"/>
</dbReference>